<gene>
    <name evidence="11" type="primary">5571439</name>
</gene>
<dbReference type="PROSITE" id="PS00028">
    <property type="entry name" value="ZINC_FINGER_C2H2_1"/>
    <property type="match status" value="9"/>
</dbReference>
<dbReference type="GO" id="GO:0005634">
    <property type="term" value="C:nucleus"/>
    <property type="evidence" value="ECO:0007669"/>
    <property type="project" value="UniProtKB-SubCell"/>
</dbReference>
<dbReference type="SUPFAM" id="SSF57667">
    <property type="entry name" value="beta-beta-alpha zinc fingers"/>
    <property type="match status" value="5"/>
</dbReference>
<feature type="region of interest" description="Disordered" evidence="10">
    <location>
        <begin position="496"/>
        <end position="521"/>
    </location>
</feature>
<sequence>MDLDAEHSMPKHSDDSRTVCRLCSSREELLEDAFDQMGLRQWISDYLSIEVNQDDGLSQIICTRCLTQLKEFREFQQRCIGVQNVLLNGTVKSEPESSDGTDEKVCRFCLSKKCVDETFHQGDLPRWISDYLSIVILDQDCKSRFCCTVCKIQLEDFRNFQLRCLEVQNELLNGKPTSVKNEPAKDIGMDSETSSISEAITEGEPSIECKVCHKVIKGTKNLKDSLRYHMVIHGPKKHACTVCSKAFAKSSGLKDHMKTHFKDDNDNQAVECEVCHKIFKNINTLRVHRASHGPRKHVCPTCNKAFAVRQNYRNHMDTHHSSVPLDGIEQHSDHPFKCDICFKILKNKISLRQHKKTHLPKKKVCSICSAAFAKNRDLEDHMAMHNVSNGSENGQSPSDNPFKCEICHKTYQKLNSLRQHIKIHGQEKHVCTLCNKEFAERRRLSQHLQTHNKFTQYEEVGEADLEEFLCGEPFQCALCPKMYHFEKDLSKHTRNVHKSRTLPCKSSTDQSALGSDVDQKSGQLEATHAPLHLLDDADDEDTHPFKCTVCQKAFRSKDQLLDHARKVRAKMNYQCTICRKRFATRNLLYQHTKEAIHAEGKTLDNENGAQKLMETYDAFEAGEIKVEVQSSDDDE</sequence>
<dbReference type="InterPro" id="IPR050752">
    <property type="entry name" value="C2H2-ZF_domain"/>
</dbReference>
<keyword evidence="7" id="KW-0238">DNA-binding</keyword>
<evidence type="ECO:0000256" key="4">
    <source>
        <dbReference type="ARBA" id="ARBA00022771"/>
    </source>
</evidence>
<keyword evidence="5" id="KW-0862">Zinc</keyword>
<keyword evidence="3" id="KW-0677">Repeat</keyword>
<evidence type="ECO:0000256" key="3">
    <source>
        <dbReference type="ARBA" id="ARBA00022737"/>
    </source>
</evidence>
<reference evidence="11 12" key="1">
    <citation type="submission" date="2017-06" db="EMBL/GenBank/DDBJ databases">
        <title>Aedes aegypti genome working group (AGWG) sequencing and assembly.</title>
        <authorList>
            <consortium name="Aedes aegypti Genome Working Group (AGWG)"/>
            <person name="Matthews B.J."/>
        </authorList>
    </citation>
    <scope>NUCLEOTIDE SEQUENCE [LARGE SCALE GENOMIC DNA]</scope>
    <source>
        <strain evidence="11 12">LVP_AGWG</strain>
    </source>
</reference>
<dbReference type="InterPro" id="IPR013087">
    <property type="entry name" value="Znf_C2H2_type"/>
</dbReference>
<keyword evidence="2" id="KW-0479">Metal-binding</keyword>
<dbReference type="FunCoup" id="A0A6I8TQU2">
    <property type="interactions" value="600"/>
</dbReference>
<name>A0A6I8TQU2_AEDAE</name>
<evidence type="ECO:0000256" key="6">
    <source>
        <dbReference type="ARBA" id="ARBA00023015"/>
    </source>
</evidence>
<dbReference type="OrthoDB" id="7759319at2759"/>
<evidence type="ECO:0000256" key="1">
    <source>
        <dbReference type="ARBA" id="ARBA00004123"/>
    </source>
</evidence>
<dbReference type="SUPFAM" id="SSF57716">
    <property type="entry name" value="Glucocorticoid receptor-like (DNA-binding domain)"/>
    <property type="match status" value="2"/>
</dbReference>
<dbReference type="InParanoid" id="A0A6I8TQU2"/>
<dbReference type="PROSITE" id="PS50157">
    <property type="entry name" value="ZINC_FINGER_C2H2_2"/>
    <property type="match status" value="10"/>
</dbReference>
<evidence type="ECO:0000256" key="8">
    <source>
        <dbReference type="ARBA" id="ARBA00023163"/>
    </source>
</evidence>
<dbReference type="Gene3D" id="3.40.1800.20">
    <property type="match status" value="2"/>
</dbReference>
<evidence type="ECO:0000313" key="12">
    <source>
        <dbReference type="Proteomes" id="UP000008820"/>
    </source>
</evidence>
<evidence type="ECO:0000256" key="9">
    <source>
        <dbReference type="ARBA" id="ARBA00023242"/>
    </source>
</evidence>
<dbReference type="PANTHER" id="PTHR24384">
    <property type="entry name" value="FINGER PUTATIVE TRANSCRIPTION FACTOR FAMILY-RELATED"/>
    <property type="match status" value="1"/>
</dbReference>
<dbReference type="SMART" id="SM00868">
    <property type="entry name" value="zf-AD"/>
    <property type="match status" value="2"/>
</dbReference>
<dbReference type="FunFam" id="3.30.160.60:FF:000110">
    <property type="entry name" value="Zinc finger protein-like"/>
    <property type="match status" value="1"/>
</dbReference>
<evidence type="ECO:0000256" key="10">
    <source>
        <dbReference type="SAM" id="MobiDB-lite"/>
    </source>
</evidence>
<protein>
    <submittedName>
        <fullName evidence="11">Uncharacterized protein</fullName>
    </submittedName>
</protein>
<dbReference type="GO" id="GO:0000978">
    <property type="term" value="F:RNA polymerase II cis-regulatory region sequence-specific DNA binding"/>
    <property type="evidence" value="ECO:0007669"/>
    <property type="project" value="TreeGrafter"/>
</dbReference>
<dbReference type="EnsemblMetazoa" id="AAEL018169-RB">
    <property type="protein sequence ID" value="AAEL018169-PB"/>
    <property type="gene ID" value="AAEL018169"/>
</dbReference>
<dbReference type="InterPro" id="IPR036236">
    <property type="entry name" value="Znf_C2H2_sf"/>
</dbReference>
<dbReference type="Pfam" id="PF00096">
    <property type="entry name" value="zf-C2H2"/>
    <property type="match status" value="6"/>
</dbReference>
<dbReference type="GO" id="GO:0008270">
    <property type="term" value="F:zinc ion binding"/>
    <property type="evidence" value="ECO:0007669"/>
    <property type="project" value="UniProtKB-UniRule"/>
</dbReference>
<dbReference type="PROSITE" id="PS51915">
    <property type="entry name" value="ZAD"/>
    <property type="match status" value="2"/>
</dbReference>
<dbReference type="AlphaFoldDB" id="A0A6I8TQU2"/>
<keyword evidence="12" id="KW-1185">Reference proteome</keyword>
<dbReference type="SMART" id="SM00355">
    <property type="entry name" value="ZnF_C2H2"/>
    <property type="match status" value="11"/>
</dbReference>
<evidence type="ECO:0000256" key="2">
    <source>
        <dbReference type="ARBA" id="ARBA00022723"/>
    </source>
</evidence>
<evidence type="ECO:0000313" key="11">
    <source>
        <dbReference type="EnsemblMetazoa" id="AAEL018169-PB"/>
    </source>
</evidence>
<dbReference type="Pfam" id="PF07776">
    <property type="entry name" value="zf-AD"/>
    <property type="match status" value="2"/>
</dbReference>
<evidence type="ECO:0000256" key="7">
    <source>
        <dbReference type="ARBA" id="ARBA00023125"/>
    </source>
</evidence>
<dbReference type="Gene3D" id="3.30.160.60">
    <property type="entry name" value="Classic Zinc Finger"/>
    <property type="match status" value="6"/>
</dbReference>
<dbReference type="GO" id="GO:0000981">
    <property type="term" value="F:DNA-binding transcription factor activity, RNA polymerase II-specific"/>
    <property type="evidence" value="ECO:0007669"/>
    <property type="project" value="TreeGrafter"/>
</dbReference>
<reference evidence="11" key="2">
    <citation type="submission" date="2020-05" db="UniProtKB">
        <authorList>
            <consortium name="EnsemblMetazoa"/>
        </authorList>
    </citation>
    <scope>IDENTIFICATION</scope>
    <source>
        <strain evidence="11">LVP_AGWG</strain>
    </source>
</reference>
<organism evidence="11 12">
    <name type="scientific">Aedes aegypti</name>
    <name type="common">Yellowfever mosquito</name>
    <name type="synonym">Culex aegypti</name>
    <dbReference type="NCBI Taxonomy" id="7159"/>
    <lineage>
        <taxon>Eukaryota</taxon>
        <taxon>Metazoa</taxon>
        <taxon>Ecdysozoa</taxon>
        <taxon>Arthropoda</taxon>
        <taxon>Hexapoda</taxon>
        <taxon>Insecta</taxon>
        <taxon>Pterygota</taxon>
        <taxon>Neoptera</taxon>
        <taxon>Endopterygota</taxon>
        <taxon>Diptera</taxon>
        <taxon>Nematocera</taxon>
        <taxon>Culicoidea</taxon>
        <taxon>Culicidae</taxon>
        <taxon>Culicinae</taxon>
        <taxon>Aedini</taxon>
        <taxon>Aedes</taxon>
        <taxon>Stegomyia</taxon>
    </lineage>
</organism>
<keyword evidence="6" id="KW-0805">Transcription regulation</keyword>
<dbReference type="InterPro" id="IPR012934">
    <property type="entry name" value="Znf_AD"/>
</dbReference>
<feature type="compositionally biased region" description="Polar residues" evidence="10">
    <location>
        <begin position="504"/>
        <end position="513"/>
    </location>
</feature>
<keyword evidence="4" id="KW-0863">Zinc-finger</keyword>
<comment type="subcellular location">
    <subcellularLocation>
        <location evidence="1">Nucleus</location>
    </subcellularLocation>
</comment>
<proteinExistence type="predicted"/>
<keyword evidence="8" id="KW-0804">Transcription</keyword>
<dbReference type="PANTHER" id="PTHR24384:SF189">
    <property type="entry name" value="C2H2-TYPE DOMAIN-CONTAINING PROTEIN-RELATED"/>
    <property type="match status" value="1"/>
</dbReference>
<evidence type="ECO:0000256" key="5">
    <source>
        <dbReference type="ARBA" id="ARBA00022833"/>
    </source>
</evidence>
<dbReference type="Proteomes" id="UP000008820">
    <property type="component" value="Chromosome 2"/>
</dbReference>
<accession>A0A6I8TQU2</accession>
<keyword evidence="9" id="KW-0539">Nucleus</keyword>